<protein>
    <submittedName>
        <fullName evidence="1">Uncharacterized protein</fullName>
    </submittedName>
</protein>
<proteinExistence type="predicted"/>
<dbReference type="Proteomes" id="UP000008691">
    <property type="component" value="Segment"/>
</dbReference>
<evidence type="ECO:0000313" key="2">
    <source>
        <dbReference type="Proteomes" id="UP000008691"/>
    </source>
</evidence>
<organism evidence="1 2">
    <name type="scientific">Betalipothrixvirus uzonense</name>
    <dbReference type="NCBI Taxonomy" id="512792"/>
    <lineage>
        <taxon>Viruses</taxon>
        <taxon>Adnaviria</taxon>
        <taxon>Zilligvirae</taxon>
        <taxon>Taleaviricota</taxon>
        <taxon>Tokiviricetes</taxon>
        <taxon>Ligamenvirales</taxon>
        <taxon>Lipothrixviridae</taxon>
        <taxon>Betalipothrixvirus</taxon>
    </lineage>
</organism>
<reference evidence="1 2" key="1">
    <citation type="journal article" date="2008" name="Res. Microbiol.">
        <title>Viruses in acidic geothermal environments of the Kamchatka Peninsula.</title>
        <authorList>
            <person name="Bize A."/>
            <person name="Peng X."/>
            <person name="Prokofeva M."/>
            <person name="Maclellan K."/>
            <person name="Lucas S."/>
            <person name="Forterre P."/>
            <person name="Garrett R.A."/>
            <person name="Bonch-Osmolovskaya E.A."/>
            <person name="Prangishvili D."/>
        </authorList>
    </citation>
    <scope>NUCLEOTIDE SEQUENCE [LARGE SCALE GENOMIC DNA]</scope>
</reference>
<dbReference type="RefSeq" id="YP_001798586.1">
    <property type="nucleotide sequence ID" value="NC_010537.1"/>
</dbReference>
<name>B2CRP5_9VIRU</name>
<dbReference type="KEGG" id="vg:6186714"/>
<dbReference type="EMBL" id="EU545650">
    <property type="protein sequence ID" value="ACB37302.1"/>
    <property type="molecule type" value="Genomic_DNA"/>
</dbReference>
<dbReference type="GeneID" id="6186714"/>
<evidence type="ECO:0000313" key="1">
    <source>
        <dbReference type="EMBL" id="ACB37302.1"/>
    </source>
</evidence>
<sequence length="190" mass="22287">MGVISQVLKAIKEGKYDVYIRDDTIEFNSDSLYFYLQLKLYEDYFSETYGGNEYGDLFSYTYFVPKNRITDYRTRVYLPIHNINRDYHCLNSLLPDCFSISQLVYGIVFKLNNDYAYHTLDSIKKSKLHITRCDNKCVESVLVHVCNNPYLTVSIGNRFSYAYYLDDLQIDFKKPRSTIMGAINIAKLDL</sequence>
<keyword evidence="2" id="KW-1185">Reference proteome</keyword>
<accession>B2CRP5</accession>